<dbReference type="InterPro" id="IPR037219">
    <property type="entry name" value="Peptidase_M41-like"/>
</dbReference>
<dbReference type="SUPFAM" id="SSF140990">
    <property type="entry name" value="FtsH protease domain-like"/>
    <property type="match status" value="1"/>
</dbReference>
<dbReference type="InterPro" id="IPR003593">
    <property type="entry name" value="AAA+_ATPase"/>
</dbReference>
<dbReference type="InterPro" id="IPR000642">
    <property type="entry name" value="Peptidase_M41"/>
</dbReference>
<dbReference type="Gene3D" id="3.40.50.300">
    <property type="entry name" value="P-loop containing nucleotide triphosphate hydrolases"/>
    <property type="match status" value="1"/>
</dbReference>
<evidence type="ECO:0000313" key="9">
    <source>
        <dbReference type="EMBL" id="KAK9826592.1"/>
    </source>
</evidence>
<accession>A0AAW1QZL7</accession>
<dbReference type="GO" id="GO:0009507">
    <property type="term" value="C:chloroplast"/>
    <property type="evidence" value="ECO:0007669"/>
    <property type="project" value="TreeGrafter"/>
</dbReference>
<feature type="compositionally biased region" description="Pro residues" evidence="7">
    <location>
        <begin position="97"/>
        <end position="106"/>
    </location>
</feature>
<dbReference type="GO" id="GO:0005524">
    <property type="term" value="F:ATP binding"/>
    <property type="evidence" value="ECO:0007669"/>
    <property type="project" value="UniProtKB-KW"/>
</dbReference>
<evidence type="ECO:0000256" key="7">
    <source>
        <dbReference type="SAM" id="MobiDB-lite"/>
    </source>
</evidence>
<comment type="caution">
    <text evidence="9">The sequence shown here is derived from an EMBL/GenBank/DDBJ whole genome shotgun (WGS) entry which is preliminary data.</text>
</comment>
<keyword evidence="10" id="KW-1185">Reference proteome</keyword>
<dbReference type="Gene3D" id="1.10.8.60">
    <property type="match status" value="1"/>
</dbReference>
<evidence type="ECO:0000256" key="1">
    <source>
        <dbReference type="ARBA" id="ARBA00010044"/>
    </source>
</evidence>
<dbReference type="GO" id="GO:0004222">
    <property type="term" value="F:metalloendopeptidase activity"/>
    <property type="evidence" value="ECO:0007669"/>
    <property type="project" value="InterPro"/>
</dbReference>
<keyword evidence="3" id="KW-0645">Protease</keyword>
<gene>
    <name evidence="9" type="ORF">WJX74_004642</name>
</gene>
<dbReference type="Pfam" id="PF01434">
    <property type="entry name" value="Peptidase_M41"/>
    <property type="match status" value="1"/>
</dbReference>
<dbReference type="Pfam" id="PF00004">
    <property type="entry name" value="AAA"/>
    <property type="match status" value="1"/>
</dbReference>
<dbReference type="GO" id="GO:0016887">
    <property type="term" value="F:ATP hydrolysis activity"/>
    <property type="evidence" value="ECO:0007669"/>
    <property type="project" value="InterPro"/>
</dbReference>
<proteinExistence type="inferred from homology"/>
<dbReference type="GO" id="GO:0006508">
    <property type="term" value="P:proteolysis"/>
    <property type="evidence" value="ECO:0007669"/>
    <property type="project" value="UniProtKB-KW"/>
</dbReference>
<evidence type="ECO:0000256" key="5">
    <source>
        <dbReference type="ARBA" id="ARBA00022801"/>
    </source>
</evidence>
<evidence type="ECO:0000256" key="2">
    <source>
        <dbReference type="ARBA" id="ARBA00010550"/>
    </source>
</evidence>
<comment type="similarity">
    <text evidence="1">In the C-terminal section; belongs to the peptidase M41 family.</text>
</comment>
<evidence type="ECO:0000256" key="4">
    <source>
        <dbReference type="ARBA" id="ARBA00022741"/>
    </source>
</evidence>
<name>A0AAW1QZL7_9CHLO</name>
<dbReference type="InterPro" id="IPR027417">
    <property type="entry name" value="P-loop_NTPase"/>
</dbReference>
<dbReference type="Proteomes" id="UP001438707">
    <property type="component" value="Unassembled WGS sequence"/>
</dbReference>
<dbReference type="SMART" id="SM00382">
    <property type="entry name" value="AAA"/>
    <property type="match status" value="1"/>
</dbReference>
<dbReference type="FunFam" id="1.10.8.60:FF:000001">
    <property type="entry name" value="ATP-dependent zinc metalloprotease FtsH"/>
    <property type="match status" value="1"/>
</dbReference>
<keyword evidence="6" id="KW-0067">ATP-binding</keyword>
<dbReference type="AlphaFoldDB" id="A0AAW1QZL7"/>
<dbReference type="GO" id="GO:0045037">
    <property type="term" value="P:protein import into chloroplast stroma"/>
    <property type="evidence" value="ECO:0007669"/>
    <property type="project" value="TreeGrafter"/>
</dbReference>
<dbReference type="EMBL" id="JALJOS010000020">
    <property type="protein sequence ID" value="KAK9826592.1"/>
    <property type="molecule type" value="Genomic_DNA"/>
</dbReference>
<reference evidence="9 10" key="1">
    <citation type="journal article" date="2024" name="Nat. Commun.">
        <title>Phylogenomics reveals the evolutionary origins of lichenization in chlorophyte algae.</title>
        <authorList>
            <person name="Puginier C."/>
            <person name="Libourel C."/>
            <person name="Otte J."/>
            <person name="Skaloud P."/>
            <person name="Haon M."/>
            <person name="Grisel S."/>
            <person name="Petersen M."/>
            <person name="Berrin J.G."/>
            <person name="Delaux P.M."/>
            <person name="Dal Grande F."/>
            <person name="Keller J."/>
        </authorList>
    </citation>
    <scope>NUCLEOTIDE SEQUENCE [LARGE SCALE GENOMIC DNA]</scope>
    <source>
        <strain evidence="9 10">SAG 2145</strain>
    </source>
</reference>
<evidence type="ECO:0000256" key="3">
    <source>
        <dbReference type="ARBA" id="ARBA00022670"/>
    </source>
</evidence>
<evidence type="ECO:0000313" key="10">
    <source>
        <dbReference type="Proteomes" id="UP001438707"/>
    </source>
</evidence>
<dbReference type="InterPro" id="IPR003959">
    <property type="entry name" value="ATPase_AAA_core"/>
</dbReference>
<dbReference type="PANTHER" id="PTHR23076">
    <property type="entry name" value="METALLOPROTEASE M41 FTSH"/>
    <property type="match status" value="1"/>
</dbReference>
<dbReference type="InterPro" id="IPR041569">
    <property type="entry name" value="AAA_lid_3"/>
</dbReference>
<dbReference type="SUPFAM" id="SSF52540">
    <property type="entry name" value="P-loop containing nucleoside triphosphate hydrolases"/>
    <property type="match status" value="1"/>
</dbReference>
<organism evidence="9 10">
    <name type="scientific">Apatococcus lobatus</name>
    <dbReference type="NCBI Taxonomy" id="904363"/>
    <lineage>
        <taxon>Eukaryota</taxon>
        <taxon>Viridiplantae</taxon>
        <taxon>Chlorophyta</taxon>
        <taxon>core chlorophytes</taxon>
        <taxon>Trebouxiophyceae</taxon>
        <taxon>Chlorellales</taxon>
        <taxon>Chlorellaceae</taxon>
        <taxon>Apatococcus</taxon>
    </lineage>
</organism>
<sequence>MSMLWAMSPQCTSFLASSTSRPGSTSRFLGRKRLRHQGFSHHLQWSALLLVHGLSRRSQGQAQWDPAHRRRRCCRGTSRRQMSTSALFGRQQRVEQAPPPPRPNPKFKPNDVRRIREMGPSLADIHHVHKRTFADPASGDNVEKQYDFVPVEVLGNVRYAAEPHWGTLPQMTFMEFYQGLRERNWTCKYFNPEAERWQVQFFEDQGRFLRDSFHGYRALVTRSDRSQFWADLPEAGAPSYIEDHMAGGTAGGPWKQAQAPQPNVAMYQYGYNQVFEQIFQAYEQKYDDADRNDFAMEGYILPNRATYECPAEEVLDVSFHHTAPEPSLQPLLDQLPWFFFYAGAMTFTFACIAVGIFRPRKQMPGDPIEAMEFAQSKGKARKEGQTSVTFGDVAGIDPIVAELQGIVEFLRDPRKLAAIGGRPYKGVLLDGEPGVGKTLIAKAVAGEAGVPFYQMAGSEFVEIIVGVGAARVRDLFRRARVQDGPCIIFVDEIDALGIKRAEAGMETNEEREQTLNQLLSEMDGFTPETGVVFMAATNRPDLLDPALMRAGRFDRKISISRPDQKARTDILRVHARGRPMDPEVDLEQLARNLPGFTGADLANLLNEAALSALREGHPSITPFDISSAVDRVVQGVKRPALPDRLPIKRAFAVHEVGRALVASVLRKQHGRLEPIERVTMIPRGSQWSRTVFKRARDEDYTMQTRGRLLDRLRFMLAGRAAEALYLKDRQPTTYSLGELVDASRLAHKIVANYGLSDVGITIWATPLARLRDPAGLLENKIENSDDQLFAHTSPGGMWQPADQTLHRIHEASHTLIREAYRADLELIAGRMAALGNAADALLERQTLTGEELSDILARFPATQPPADLQSYIDEMSADFAKDSPGAALLESVTR</sequence>
<protein>
    <recommendedName>
        <fullName evidence="8">AAA+ ATPase domain-containing protein</fullName>
    </recommendedName>
</protein>
<dbReference type="GO" id="GO:0004176">
    <property type="term" value="F:ATP-dependent peptidase activity"/>
    <property type="evidence" value="ECO:0007669"/>
    <property type="project" value="InterPro"/>
</dbReference>
<dbReference type="PANTHER" id="PTHR23076:SF111">
    <property type="entry name" value="INACTIVE ATP-DEPENDENT ZINC METALLOPROTEASE FTSHI 1, CHLOROPLASTIC-RELATED"/>
    <property type="match status" value="1"/>
</dbReference>
<dbReference type="FunFam" id="3.40.50.300:FF:000352">
    <property type="entry name" value="ATP-dependent zinc metalloprotease FTSH 7, chloroplastic"/>
    <property type="match status" value="1"/>
</dbReference>
<feature type="domain" description="AAA+ ATPase" evidence="8">
    <location>
        <begin position="423"/>
        <end position="563"/>
    </location>
</feature>
<dbReference type="Gene3D" id="1.20.58.760">
    <property type="entry name" value="Peptidase M41"/>
    <property type="match status" value="1"/>
</dbReference>
<dbReference type="Pfam" id="PF17862">
    <property type="entry name" value="AAA_lid_3"/>
    <property type="match status" value="1"/>
</dbReference>
<keyword evidence="5" id="KW-0378">Hydrolase</keyword>
<evidence type="ECO:0000256" key="6">
    <source>
        <dbReference type="ARBA" id="ARBA00022840"/>
    </source>
</evidence>
<feature type="region of interest" description="Disordered" evidence="7">
    <location>
        <begin position="61"/>
        <end position="111"/>
    </location>
</feature>
<keyword evidence="4" id="KW-0547">Nucleotide-binding</keyword>
<feature type="compositionally biased region" description="Basic residues" evidence="7">
    <location>
        <begin position="68"/>
        <end position="78"/>
    </location>
</feature>
<dbReference type="CDD" id="cd19501">
    <property type="entry name" value="RecA-like_FtsH"/>
    <property type="match status" value="1"/>
</dbReference>
<comment type="similarity">
    <text evidence="2">In the N-terminal section; belongs to the AAA ATPase family.</text>
</comment>
<evidence type="ECO:0000259" key="8">
    <source>
        <dbReference type="SMART" id="SM00382"/>
    </source>
</evidence>